<dbReference type="SMART" id="SM00471">
    <property type="entry name" value="HDc"/>
    <property type="match status" value="1"/>
</dbReference>
<dbReference type="PANTHER" id="PTHR33594:SF1">
    <property type="entry name" value="HD_PDEASE DOMAIN-CONTAINING PROTEIN"/>
    <property type="match status" value="1"/>
</dbReference>
<dbReference type="Gene3D" id="1.20.58.1910">
    <property type="match status" value="1"/>
</dbReference>
<dbReference type="InterPro" id="IPR006674">
    <property type="entry name" value="HD_domain"/>
</dbReference>
<organism evidence="2 3">
    <name type="scientific">Bacillus coahuilensis p1.1.43</name>
    <dbReference type="NCBI Taxonomy" id="1150625"/>
    <lineage>
        <taxon>Bacteria</taxon>
        <taxon>Bacillati</taxon>
        <taxon>Bacillota</taxon>
        <taxon>Bacilli</taxon>
        <taxon>Bacillales</taxon>
        <taxon>Bacillaceae</taxon>
        <taxon>Bacillus</taxon>
    </lineage>
</organism>
<dbReference type="CDD" id="cd00077">
    <property type="entry name" value="HDc"/>
    <property type="match status" value="1"/>
</dbReference>
<gene>
    <name evidence="2" type="ORF">Q75_08210</name>
</gene>
<dbReference type="RefSeq" id="WP_059351045.1">
    <property type="nucleotide sequence ID" value="NZ_LDYG01000028.1"/>
</dbReference>
<dbReference type="OrthoDB" id="9797344at2"/>
<sequence length="211" mass="24429">METYQHIYQNVKNYFDGEGTGHGFDHIERVNRLAIEISKREESGNLKVISYASLLHDVTDDKIRKEDSENFLNQCLVESDLTNAEIRVVREMITSISYKGGNGPSLKSMEAMIVQDADRLDAMGAIGVARAFTYGGSKGRPLFKEDERPREYMTLEEYRNGNTSTVLHFYEKLLLLKNKMNTETGKRMAEERHQFMEHFLNVFMREWKGEV</sequence>
<accession>A0A147K8G9</accession>
<evidence type="ECO:0000313" key="3">
    <source>
        <dbReference type="Proteomes" id="UP000074108"/>
    </source>
</evidence>
<dbReference type="InterPro" id="IPR003607">
    <property type="entry name" value="HD/PDEase_dom"/>
</dbReference>
<keyword evidence="2" id="KW-0378">Hydrolase</keyword>
<dbReference type="PATRIC" id="fig|1150625.3.peg.1737"/>
<dbReference type="GO" id="GO:0016787">
    <property type="term" value="F:hydrolase activity"/>
    <property type="evidence" value="ECO:0007669"/>
    <property type="project" value="UniProtKB-KW"/>
</dbReference>
<dbReference type="Pfam" id="PF01966">
    <property type="entry name" value="HD"/>
    <property type="match status" value="1"/>
</dbReference>
<keyword evidence="3" id="KW-1185">Reference proteome</keyword>
<dbReference type="STRING" id="1150625.Q75_08210"/>
<evidence type="ECO:0000313" key="2">
    <source>
        <dbReference type="EMBL" id="KUP06501.1"/>
    </source>
</evidence>
<dbReference type="SUPFAM" id="SSF109604">
    <property type="entry name" value="HD-domain/PDEase-like"/>
    <property type="match status" value="1"/>
</dbReference>
<dbReference type="Gene3D" id="1.10.472.50">
    <property type="entry name" value="HD-domain/PDEase-like"/>
    <property type="match status" value="1"/>
</dbReference>
<protein>
    <submittedName>
        <fullName evidence="2">Phosphohydrolase</fullName>
    </submittedName>
</protein>
<dbReference type="PANTHER" id="PTHR33594">
    <property type="entry name" value="SUPERFAMILY HYDROLASE, PUTATIVE (AFU_ORTHOLOGUE AFUA_1G03035)-RELATED"/>
    <property type="match status" value="1"/>
</dbReference>
<name>A0A147K8G9_9BACI</name>
<dbReference type="EMBL" id="LDYG01000028">
    <property type="protein sequence ID" value="KUP06501.1"/>
    <property type="molecule type" value="Genomic_DNA"/>
</dbReference>
<evidence type="ECO:0000259" key="1">
    <source>
        <dbReference type="SMART" id="SM00471"/>
    </source>
</evidence>
<feature type="domain" description="HD/PDEase" evidence="1">
    <location>
        <begin position="19"/>
        <end position="132"/>
    </location>
</feature>
<reference evidence="2 3" key="1">
    <citation type="journal article" date="2016" name="Front. Microbiol.">
        <title>Microevolution Analysis of Bacillus coahuilensis Unveils Differences in Phosphorus Acquisition Strategies and Their Regulation.</title>
        <authorList>
            <person name="Gomez-Lunar Z."/>
            <person name="Hernandez-Gonzalez I."/>
            <person name="Rodriguez-Torres M.D."/>
            <person name="Souza V."/>
            <person name="Olmedo-Alvarez G."/>
        </authorList>
    </citation>
    <scope>NUCLEOTIDE SEQUENCE [LARGE SCALE GENOMIC DNA]</scope>
    <source>
        <strain evidence="3">p1.1.43</strain>
    </source>
</reference>
<dbReference type="AlphaFoldDB" id="A0A147K8G9"/>
<comment type="caution">
    <text evidence="2">The sequence shown here is derived from an EMBL/GenBank/DDBJ whole genome shotgun (WGS) entry which is preliminary data.</text>
</comment>
<dbReference type="Proteomes" id="UP000074108">
    <property type="component" value="Unassembled WGS sequence"/>
</dbReference>
<proteinExistence type="predicted"/>